<dbReference type="Gene3D" id="1.10.357.140">
    <property type="entry name" value="UbiA prenyltransferase"/>
    <property type="match status" value="1"/>
</dbReference>
<evidence type="ECO:0000313" key="7">
    <source>
        <dbReference type="EMBL" id="MBL3658192.1"/>
    </source>
</evidence>
<evidence type="ECO:0000313" key="8">
    <source>
        <dbReference type="Proteomes" id="UP000659388"/>
    </source>
</evidence>
<evidence type="ECO:0000256" key="4">
    <source>
        <dbReference type="ARBA" id="ARBA00022989"/>
    </source>
</evidence>
<evidence type="ECO:0000256" key="1">
    <source>
        <dbReference type="ARBA" id="ARBA00004141"/>
    </source>
</evidence>
<keyword evidence="8" id="KW-1185">Reference proteome</keyword>
<feature type="transmembrane region" description="Helical" evidence="6">
    <location>
        <begin position="101"/>
        <end position="121"/>
    </location>
</feature>
<dbReference type="EC" id="2.4.2.45" evidence="7"/>
<keyword evidence="7" id="KW-0808">Transferase</keyword>
<gene>
    <name evidence="7" type="ORF">JL102_18715</name>
</gene>
<dbReference type="PANTHER" id="PTHR11048">
    <property type="entry name" value="PRENYLTRANSFERASES"/>
    <property type="match status" value="1"/>
</dbReference>
<dbReference type="Proteomes" id="UP000659388">
    <property type="component" value="Unassembled WGS sequence"/>
</dbReference>
<accession>A0A937FAU4</accession>
<keyword evidence="4 6" id="KW-1133">Transmembrane helix</keyword>
<dbReference type="InterPro" id="IPR039653">
    <property type="entry name" value="Prenyltransferase"/>
</dbReference>
<dbReference type="GO" id="GO:0016765">
    <property type="term" value="F:transferase activity, transferring alkyl or aryl (other than methyl) groups"/>
    <property type="evidence" value="ECO:0007669"/>
    <property type="project" value="InterPro"/>
</dbReference>
<keyword evidence="3 6" id="KW-0812">Transmembrane</keyword>
<dbReference type="AlphaFoldDB" id="A0A937FAU4"/>
<evidence type="ECO:0000256" key="5">
    <source>
        <dbReference type="ARBA" id="ARBA00023136"/>
    </source>
</evidence>
<organism evidence="7 8">
    <name type="scientific">Fulvivirga sediminis</name>
    <dbReference type="NCBI Taxonomy" id="2803949"/>
    <lineage>
        <taxon>Bacteria</taxon>
        <taxon>Pseudomonadati</taxon>
        <taxon>Bacteroidota</taxon>
        <taxon>Cytophagia</taxon>
        <taxon>Cytophagales</taxon>
        <taxon>Fulvivirgaceae</taxon>
        <taxon>Fulvivirga</taxon>
    </lineage>
</organism>
<sequence>MLVFIKLLRAGQWVKNLFIFIPAFFAGVLFDVYNFSLLITAFVAFSSVASAIYIFNDYNDIQEDRNHPVKRYRPLASGEVAEGAALTVMLGLLIFGLCIAYLVNISFFIILMSYLIINFGYSQGLKRISILDIILIAVGFVLRTLAGAVVANVLVSHWLIIMIFLLALFLALAKRLDDVIVTEQGEGRMSRVNAKKYNLQFIHSGISMLSAVIVVAYVMYTLSDDVPEYFSSDWLYFTSIFVITGILRYLQITLVEGQSGSPTQILYKDKFTLINIVCWLVSFLFIIYF</sequence>
<keyword evidence="2" id="KW-1003">Cell membrane</keyword>
<feature type="transmembrane region" description="Helical" evidence="6">
    <location>
        <begin position="234"/>
        <end position="250"/>
    </location>
</feature>
<evidence type="ECO:0000256" key="3">
    <source>
        <dbReference type="ARBA" id="ARBA00022692"/>
    </source>
</evidence>
<dbReference type="CDD" id="cd13963">
    <property type="entry name" value="PT_UbiA_2"/>
    <property type="match status" value="1"/>
</dbReference>
<feature type="transmembrane region" description="Helical" evidence="6">
    <location>
        <begin position="271"/>
        <end position="288"/>
    </location>
</feature>
<name>A0A937FAU4_9BACT</name>
<dbReference type="GO" id="GO:0005886">
    <property type="term" value="C:plasma membrane"/>
    <property type="evidence" value="ECO:0007669"/>
    <property type="project" value="TreeGrafter"/>
</dbReference>
<reference evidence="7" key="1">
    <citation type="submission" date="2021-01" db="EMBL/GenBank/DDBJ databases">
        <title>Fulvivirga kasyanovii gen. nov., sp nov., a novel member of the phylum Bacteroidetes isolated from seawater in a mussel farm.</title>
        <authorList>
            <person name="Zhao L.-H."/>
            <person name="Wang Z.-J."/>
        </authorList>
    </citation>
    <scope>NUCLEOTIDE SEQUENCE</scope>
    <source>
        <strain evidence="7">2943</strain>
    </source>
</reference>
<dbReference type="Pfam" id="PF01040">
    <property type="entry name" value="UbiA"/>
    <property type="match status" value="1"/>
</dbReference>
<dbReference type="InterPro" id="IPR044878">
    <property type="entry name" value="UbiA_sf"/>
</dbReference>
<comment type="subcellular location">
    <subcellularLocation>
        <location evidence="1">Membrane</location>
        <topology evidence="1">Multi-pass membrane protein</topology>
    </subcellularLocation>
</comment>
<feature type="transmembrane region" description="Helical" evidence="6">
    <location>
        <begin position="133"/>
        <end position="151"/>
    </location>
</feature>
<dbReference type="GO" id="GO:0009247">
    <property type="term" value="P:glycolipid biosynthetic process"/>
    <property type="evidence" value="ECO:0007669"/>
    <property type="project" value="TreeGrafter"/>
</dbReference>
<dbReference type="InterPro" id="IPR000537">
    <property type="entry name" value="UbiA_prenyltransferase"/>
</dbReference>
<evidence type="ECO:0000256" key="2">
    <source>
        <dbReference type="ARBA" id="ARBA00022475"/>
    </source>
</evidence>
<keyword evidence="5 6" id="KW-0472">Membrane</keyword>
<dbReference type="NCBIfam" id="NF008977">
    <property type="entry name" value="PRK12324.1-2"/>
    <property type="match status" value="1"/>
</dbReference>
<feature type="transmembrane region" description="Helical" evidence="6">
    <location>
        <begin position="36"/>
        <end position="55"/>
    </location>
</feature>
<feature type="transmembrane region" description="Helical" evidence="6">
    <location>
        <begin position="197"/>
        <end position="222"/>
    </location>
</feature>
<keyword evidence="7" id="KW-0328">Glycosyltransferase</keyword>
<proteinExistence type="predicted"/>
<dbReference type="PANTHER" id="PTHR11048:SF5">
    <property type="entry name" value="DECAPRENYL-PHOSPHATE PHOSPHORIBOSYLTRANSFERASE"/>
    <property type="match status" value="1"/>
</dbReference>
<evidence type="ECO:0000256" key="6">
    <source>
        <dbReference type="SAM" id="Phobius"/>
    </source>
</evidence>
<dbReference type="GO" id="GO:0016757">
    <property type="term" value="F:glycosyltransferase activity"/>
    <property type="evidence" value="ECO:0007669"/>
    <property type="project" value="UniProtKB-KW"/>
</dbReference>
<dbReference type="EMBL" id="JAESIY010000011">
    <property type="protein sequence ID" value="MBL3658192.1"/>
    <property type="molecule type" value="Genomic_DNA"/>
</dbReference>
<feature type="transmembrane region" description="Helical" evidence="6">
    <location>
        <begin position="157"/>
        <end position="176"/>
    </location>
</feature>
<comment type="caution">
    <text evidence="7">The sequence shown here is derived from an EMBL/GenBank/DDBJ whole genome shotgun (WGS) entry which is preliminary data.</text>
</comment>
<feature type="transmembrane region" description="Helical" evidence="6">
    <location>
        <begin position="12"/>
        <end position="30"/>
    </location>
</feature>
<feature type="transmembrane region" description="Helical" evidence="6">
    <location>
        <begin position="75"/>
        <end position="95"/>
    </location>
</feature>
<protein>
    <submittedName>
        <fullName evidence="7">Decaprenyl-phosphate phosphoribosyltransferase</fullName>
        <ecNumber evidence="7">2.4.2.45</ecNumber>
    </submittedName>
</protein>